<dbReference type="FunFam" id="1.20.1050.10:FF:000004">
    <property type="entry name" value="Glutathione S-transferase F2"/>
    <property type="match status" value="1"/>
</dbReference>
<evidence type="ECO:0000256" key="5">
    <source>
        <dbReference type="ARBA" id="ARBA00053259"/>
    </source>
</evidence>
<dbReference type="InterPro" id="IPR010987">
    <property type="entry name" value="Glutathione-S-Trfase_C-like"/>
</dbReference>
<dbReference type="InterPro" id="IPR004046">
    <property type="entry name" value="GST_C"/>
</dbReference>
<feature type="domain" description="GST C-terminal" evidence="7">
    <location>
        <begin position="92"/>
        <end position="220"/>
    </location>
</feature>
<dbReference type="EMBL" id="JARJLG010000182">
    <property type="protein sequence ID" value="KAJ7731554.1"/>
    <property type="molecule type" value="Genomic_DNA"/>
</dbReference>
<organism evidence="8 9">
    <name type="scientific">Mycena maculata</name>
    <dbReference type="NCBI Taxonomy" id="230809"/>
    <lineage>
        <taxon>Eukaryota</taxon>
        <taxon>Fungi</taxon>
        <taxon>Dikarya</taxon>
        <taxon>Basidiomycota</taxon>
        <taxon>Agaricomycotina</taxon>
        <taxon>Agaricomycetes</taxon>
        <taxon>Agaricomycetidae</taxon>
        <taxon>Agaricales</taxon>
        <taxon>Marasmiineae</taxon>
        <taxon>Mycenaceae</taxon>
        <taxon>Mycena</taxon>
    </lineage>
</organism>
<evidence type="ECO:0000259" key="7">
    <source>
        <dbReference type="PROSITE" id="PS50405"/>
    </source>
</evidence>
<name>A0AAD7MSQ8_9AGAR</name>
<dbReference type="Proteomes" id="UP001215280">
    <property type="component" value="Unassembled WGS sequence"/>
</dbReference>
<dbReference type="PANTHER" id="PTHR43900">
    <property type="entry name" value="GLUTATHIONE S-TRANSFERASE RHO"/>
    <property type="match status" value="1"/>
</dbReference>
<comment type="function">
    <text evidence="5">May be involved in the conjugation of reduced glutathione to a wide number of exogenous and endogenous hydrophobic electrophiles and have a detoxification role against certain herbicides.</text>
</comment>
<dbReference type="GO" id="GO:0006749">
    <property type="term" value="P:glutathione metabolic process"/>
    <property type="evidence" value="ECO:0007669"/>
    <property type="project" value="TreeGrafter"/>
</dbReference>
<proteinExistence type="inferred from homology"/>
<dbReference type="Gene3D" id="3.40.30.10">
    <property type="entry name" value="Glutaredoxin"/>
    <property type="match status" value="1"/>
</dbReference>
<keyword evidence="3" id="KW-0808">Transferase</keyword>
<dbReference type="PROSITE" id="PS50405">
    <property type="entry name" value="GST_CTER"/>
    <property type="match status" value="1"/>
</dbReference>
<dbReference type="GO" id="GO:0043295">
    <property type="term" value="F:glutathione binding"/>
    <property type="evidence" value="ECO:0007669"/>
    <property type="project" value="TreeGrafter"/>
</dbReference>
<comment type="catalytic activity">
    <reaction evidence="4">
        <text>RX + glutathione = an S-substituted glutathione + a halide anion + H(+)</text>
        <dbReference type="Rhea" id="RHEA:16437"/>
        <dbReference type="ChEBI" id="CHEBI:15378"/>
        <dbReference type="ChEBI" id="CHEBI:16042"/>
        <dbReference type="ChEBI" id="CHEBI:17792"/>
        <dbReference type="ChEBI" id="CHEBI:57925"/>
        <dbReference type="ChEBI" id="CHEBI:90779"/>
        <dbReference type="EC" id="2.5.1.18"/>
    </reaction>
</comment>
<dbReference type="SFLD" id="SFLDS00019">
    <property type="entry name" value="Glutathione_Transferase_(cytos"/>
    <property type="match status" value="1"/>
</dbReference>
<protein>
    <recommendedName>
        <fullName evidence="2">glutathione transferase</fullName>
        <ecNumber evidence="2">2.5.1.18</ecNumber>
    </recommendedName>
</protein>
<evidence type="ECO:0000313" key="8">
    <source>
        <dbReference type="EMBL" id="KAJ7731554.1"/>
    </source>
</evidence>
<evidence type="ECO:0000256" key="4">
    <source>
        <dbReference type="ARBA" id="ARBA00047960"/>
    </source>
</evidence>
<dbReference type="Gene3D" id="1.20.1050.10">
    <property type="match status" value="1"/>
</dbReference>
<dbReference type="InterPro" id="IPR036282">
    <property type="entry name" value="Glutathione-S-Trfase_C_sf"/>
</dbReference>
<dbReference type="InterPro" id="IPR004045">
    <property type="entry name" value="Glutathione_S-Trfase_N"/>
</dbReference>
<dbReference type="AlphaFoldDB" id="A0AAD7MSQ8"/>
<feature type="domain" description="GST N-terminal" evidence="6">
    <location>
        <begin position="1"/>
        <end position="83"/>
    </location>
</feature>
<dbReference type="EC" id="2.5.1.18" evidence="2"/>
<dbReference type="GO" id="GO:0004364">
    <property type="term" value="F:glutathione transferase activity"/>
    <property type="evidence" value="ECO:0007669"/>
    <property type="project" value="UniProtKB-EC"/>
</dbReference>
<dbReference type="InterPro" id="IPR036249">
    <property type="entry name" value="Thioredoxin-like_sf"/>
</dbReference>
<dbReference type="FunFam" id="3.40.30.10:FF:000039">
    <property type="entry name" value="Glutathione S-transferase domain"/>
    <property type="match status" value="1"/>
</dbReference>
<dbReference type="SFLD" id="SFLDG00358">
    <property type="entry name" value="Main_(cytGST)"/>
    <property type="match status" value="1"/>
</dbReference>
<sequence>MVLKLYGPDFTPGGSGVVCMVLAELQLPYELVFIDMFAGEHKGAAYLEKQPFGKVPVMEDDGFILYESRAICRYLVQKYPATGLCLMPPETETESRAAFEQAASIEFATFEPYARTVYLQKIIQPLLRLPIDQVVLDRALENLTATLNVYEVILGKQRFLAGDEFTLADLFHVAFGSTLETAGCDLLSTSGPNVARWWREIIERPSWAGLKDGLRKAAAASCS</sequence>
<dbReference type="Pfam" id="PF13409">
    <property type="entry name" value="GST_N_2"/>
    <property type="match status" value="1"/>
</dbReference>
<dbReference type="GO" id="GO:0005737">
    <property type="term" value="C:cytoplasm"/>
    <property type="evidence" value="ECO:0007669"/>
    <property type="project" value="TreeGrafter"/>
</dbReference>
<dbReference type="SUPFAM" id="SSF47616">
    <property type="entry name" value="GST C-terminal domain-like"/>
    <property type="match status" value="1"/>
</dbReference>
<reference evidence="8" key="1">
    <citation type="submission" date="2023-03" db="EMBL/GenBank/DDBJ databases">
        <title>Massive genome expansion in bonnet fungi (Mycena s.s.) driven by repeated elements and novel gene families across ecological guilds.</title>
        <authorList>
            <consortium name="Lawrence Berkeley National Laboratory"/>
            <person name="Harder C.B."/>
            <person name="Miyauchi S."/>
            <person name="Viragh M."/>
            <person name="Kuo A."/>
            <person name="Thoen E."/>
            <person name="Andreopoulos B."/>
            <person name="Lu D."/>
            <person name="Skrede I."/>
            <person name="Drula E."/>
            <person name="Henrissat B."/>
            <person name="Morin E."/>
            <person name="Kohler A."/>
            <person name="Barry K."/>
            <person name="LaButti K."/>
            <person name="Morin E."/>
            <person name="Salamov A."/>
            <person name="Lipzen A."/>
            <person name="Mereny Z."/>
            <person name="Hegedus B."/>
            <person name="Baldrian P."/>
            <person name="Stursova M."/>
            <person name="Weitz H."/>
            <person name="Taylor A."/>
            <person name="Grigoriev I.V."/>
            <person name="Nagy L.G."/>
            <person name="Martin F."/>
            <person name="Kauserud H."/>
        </authorList>
    </citation>
    <scope>NUCLEOTIDE SEQUENCE</scope>
    <source>
        <strain evidence="8">CBHHK188m</strain>
    </source>
</reference>
<dbReference type="SUPFAM" id="SSF52833">
    <property type="entry name" value="Thioredoxin-like"/>
    <property type="match status" value="1"/>
</dbReference>
<evidence type="ECO:0000256" key="2">
    <source>
        <dbReference type="ARBA" id="ARBA00012452"/>
    </source>
</evidence>
<gene>
    <name evidence="8" type="ORF">DFH07DRAFT_847174</name>
</gene>
<dbReference type="Pfam" id="PF00043">
    <property type="entry name" value="GST_C"/>
    <property type="match status" value="1"/>
</dbReference>
<dbReference type="PROSITE" id="PS50404">
    <property type="entry name" value="GST_NTER"/>
    <property type="match status" value="1"/>
</dbReference>
<evidence type="ECO:0000259" key="6">
    <source>
        <dbReference type="PROSITE" id="PS50404"/>
    </source>
</evidence>
<evidence type="ECO:0000256" key="3">
    <source>
        <dbReference type="ARBA" id="ARBA00022679"/>
    </source>
</evidence>
<dbReference type="PANTHER" id="PTHR43900:SF3">
    <property type="entry name" value="GLUTATHIONE S-TRANSFERASE RHO"/>
    <property type="match status" value="1"/>
</dbReference>
<dbReference type="InterPro" id="IPR040079">
    <property type="entry name" value="Glutathione_S-Trfase"/>
</dbReference>
<comment type="caution">
    <text evidence="8">The sequence shown here is derived from an EMBL/GenBank/DDBJ whole genome shotgun (WGS) entry which is preliminary data.</text>
</comment>
<dbReference type="GO" id="GO:0009636">
    <property type="term" value="P:response to toxic substance"/>
    <property type="evidence" value="ECO:0007669"/>
    <property type="project" value="UniProtKB-ARBA"/>
</dbReference>
<accession>A0AAD7MSQ8</accession>
<evidence type="ECO:0000256" key="1">
    <source>
        <dbReference type="ARBA" id="ARBA00010128"/>
    </source>
</evidence>
<evidence type="ECO:0000313" key="9">
    <source>
        <dbReference type="Proteomes" id="UP001215280"/>
    </source>
</evidence>
<keyword evidence="9" id="KW-1185">Reference proteome</keyword>
<comment type="similarity">
    <text evidence="1">Belongs to the GST superfamily. Phi family.</text>
</comment>